<dbReference type="Gene3D" id="1.10.630.10">
    <property type="entry name" value="Cytochrome P450"/>
    <property type="match status" value="1"/>
</dbReference>
<comment type="caution">
    <text evidence="4">The sequence shown here is derived from an EMBL/GenBank/DDBJ whole genome shotgun (WGS) entry which is preliminary data.</text>
</comment>
<gene>
    <name evidence="4" type="ORF">ACFPCY_37450</name>
</gene>
<keyword evidence="5" id="KW-1185">Reference proteome</keyword>
<accession>A0ABV9UB18</accession>
<dbReference type="Proteomes" id="UP001595872">
    <property type="component" value="Unassembled WGS sequence"/>
</dbReference>
<dbReference type="RefSeq" id="WP_378263546.1">
    <property type="nucleotide sequence ID" value="NZ_JBHSIT010000014.1"/>
</dbReference>
<keyword evidence="2" id="KW-0503">Monooxygenase</keyword>
<keyword evidence="2" id="KW-0560">Oxidoreductase</keyword>
<dbReference type="EMBL" id="JBHSIT010000014">
    <property type="protein sequence ID" value="MFC4913034.1"/>
    <property type="molecule type" value="Genomic_DNA"/>
</dbReference>
<keyword evidence="2" id="KW-0408">Iron</keyword>
<keyword evidence="2" id="KW-0349">Heme</keyword>
<dbReference type="PRINTS" id="PR00359">
    <property type="entry name" value="BP450"/>
</dbReference>
<dbReference type="Pfam" id="PF00067">
    <property type="entry name" value="p450"/>
    <property type="match status" value="1"/>
</dbReference>
<dbReference type="InterPro" id="IPR002397">
    <property type="entry name" value="Cyt_P450_B"/>
</dbReference>
<dbReference type="PRINTS" id="PR00385">
    <property type="entry name" value="P450"/>
</dbReference>
<keyword evidence="2" id="KW-0479">Metal-binding</keyword>
<reference evidence="5" key="1">
    <citation type="journal article" date="2019" name="Int. J. Syst. Evol. Microbiol.">
        <title>The Global Catalogue of Microorganisms (GCM) 10K type strain sequencing project: providing services to taxonomists for standard genome sequencing and annotation.</title>
        <authorList>
            <consortium name="The Broad Institute Genomics Platform"/>
            <consortium name="The Broad Institute Genome Sequencing Center for Infectious Disease"/>
            <person name="Wu L."/>
            <person name="Ma J."/>
        </authorList>
    </citation>
    <scope>NUCLEOTIDE SEQUENCE [LARGE SCALE GENOMIC DNA]</scope>
    <source>
        <strain evidence="5">KLKA75</strain>
    </source>
</reference>
<dbReference type="PANTHER" id="PTHR46696:SF1">
    <property type="entry name" value="CYTOCHROME P450 YJIB-RELATED"/>
    <property type="match status" value="1"/>
</dbReference>
<proteinExistence type="inferred from homology"/>
<dbReference type="InterPro" id="IPR036396">
    <property type="entry name" value="Cyt_P450_sf"/>
</dbReference>
<dbReference type="SUPFAM" id="SSF48264">
    <property type="entry name" value="Cytochrome P450"/>
    <property type="match status" value="1"/>
</dbReference>
<evidence type="ECO:0000256" key="1">
    <source>
        <dbReference type="ARBA" id="ARBA00010617"/>
    </source>
</evidence>
<dbReference type="InterPro" id="IPR001128">
    <property type="entry name" value="Cyt_P450"/>
</dbReference>
<evidence type="ECO:0000256" key="2">
    <source>
        <dbReference type="RuleBase" id="RU000461"/>
    </source>
</evidence>
<evidence type="ECO:0000313" key="5">
    <source>
        <dbReference type="Proteomes" id="UP001595872"/>
    </source>
</evidence>
<dbReference type="InterPro" id="IPR017972">
    <property type="entry name" value="Cyt_P450_CS"/>
</dbReference>
<sequence length="403" mass="43790">MVAVSEGGRSYPFGDWGFELAPGYAAARSARAPACRVTTVTGDPAWLITRYDLARRALADPRLSGPEALRPEAPRQEPLPLRAPEGTGDVITTLRQAGLHHMLTEALGPRTAKRHRPWTDEQARLLLDTMVRDGSPADLRSGLALRLPFAVTCRVLLGDMEPDELDRLNAHADVALTWGPGLSPHEIEDLAKAQEDIYRFFRRRLPELAAAPGDHLVGKLAAADVLDQRDQVVFAIMMFMAGYRTSASFLASALVTLLRHPSALRTARERPERVPAIVEELLRYTPMATGGAKRVATEDVDLDGLAIKAGALVLISLEAANHDPAAFTEPDAFDPERDASGHLGFGHGKHFCPGNRLARMQLEAAVGALADRAPPLRLAVPAHDLRWTKGAAFRTPQAIPVSW</sequence>
<organism evidence="4 5">
    <name type="scientific">Actinomadura gamaensis</name>
    <dbReference type="NCBI Taxonomy" id="1763541"/>
    <lineage>
        <taxon>Bacteria</taxon>
        <taxon>Bacillati</taxon>
        <taxon>Actinomycetota</taxon>
        <taxon>Actinomycetes</taxon>
        <taxon>Streptosporangiales</taxon>
        <taxon>Thermomonosporaceae</taxon>
        <taxon>Actinomadura</taxon>
    </lineage>
</organism>
<feature type="region of interest" description="Disordered" evidence="3">
    <location>
        <begin position="64"/>
        <end position="85"/>
    </location>
</feature>
<comment type="similarity">
    <text evidence="1 2">Belongs to the cytochrome P450 family.</text>
</comment>
<evidence type="ECO:0000313" key="4">
    <source>
        <dbReference type="EMBL" id="MFC4913034.1"/>
    </source>
</evidence>
<dbReference type="PANTHER" id="PTHR46696">
    <property type="entry name" value="P450, PUTATIVE (EUROFUNG)-RELATED"/>
    <property type="match status" value="1"/>
</dbReference>
<evidence type="ECO:0000256" key="3">
    <source>
        <dbReference type="SAM" id="MobiDB-lite"/>
    </source>
</evidence>
<protein>
    <submittedName>
        <fullName evidence="4">Cytochrome P450</fullName>
    </submittedName>
</protein>
<name>A0ABV9UB18_9ACTN</name>
<dbReference type="PROSITE" id="PS00086">
    <property type="entry name" value="CYTOCHROME_P450"/>
    <property type="match status" value="1"/>
</dbReference>